<dbReference type="CDD" id="cd18793">
    <property type="entry name" value="SF2_C_SNF"/>
    <property type="match status" value="1"/>
</dbReference>
<feature type="region of interest" description="Disordered" evidence="2">
    <location>
        <begin position="1"/>
        <end position="101"/>
    </location>
</feature>
<accession>A0A9P8QLZ0</accession>
<keyword evidence="5" id="KW-1185">Reference proteome</keyword>
<gene>
    <name evidence="4" type="ORF">Trco_007170</name>
</gene>
<evidence type="ECO:0000313" key="5">
    <source>
        <dbReference type="Proteomes" id="UP000827724"/>
    </source>
</evidence>
<evidence type="ECO:0000256" key="1">
    <source>
        <dbReference type="ARBA" id="ARBA00022801"/>
    </source>
</evidence>
<sequence>MPIPKRTATPPLTVRTKRTRLVAYSEDESSNEVETDDHGVHDEALETVAPQPGQQTADDDAEGQGFDTNDEGVTMSSGRGNVAPPPDRDSEDSEDSDNEAPVEYMTELDWTKGLPVPEHLQPLDLIPKSKFHTQPTVQLNEVELTAAVEKWTTGYQSRPQHARLLRFESLQNNKKLLAGYLGFSSVPQFLHFVDFIVTVLRGDLPVPLCFLHNNRPLRTGVTSCVLISTSRVNAIIQDQDTVLMKDVDPILSVIACMYKLIKANTRRFRQRTVSNTNEDLGESTWDIHHEDWMRAYAVVCFFKNRRYNKKEVPKSGRMRYIGVRGRVEHSEIYGYATLDIVASVADTGEEHNLTVASEILRERSILDPEFDEAAVRQLTQKASDHQIAVALDAVDSLRRMSDRERQRIMADTDGALSEVITESVSATLQLIAPGIDLAKTLEKTVPKRQQRTPITPQELDQLRASFAARLRVHPPAIKPKRLGSSPKDQRANLQAVAGAGDISALVGESGQGLGEVDGALKNLRAMRAQLGETLPPNQDLRAICLRRGIDLETLGVNPNNANTRAKAPQIPGRSTPHPAPRLAGDQADMSADANYIAALLASPIRAAMLLSECGTGKTFVTLLSLKFLLDERIRAVERNELDIVTGDRVFKPNIIFVPSATLNQFFSEVNADWAGIFDIYSFYQSKANCTNPDRQNKTIDTLADLQRHIDMWAKNHKDPNTGRVILITSYSTATKRLLAVAPSRQLTREQVDFLSTQGDCLTRDSDDEELSFLDEDNREDIRGYLRLIWNPAWPFNYREKGDTPSDIYFFHENAYEGLMERDVDSDFEDPLTKERLVDGRVLADEALSARQHRAAHEFGDFVLNGRGPLYLLNPGLFKSYATTKNWGTSVSTLGVRPILALMSVRRGMLTEMKLPDGRTTFMGEGIAGLSTETVELEYPVELRARLRKHISGLVDKLLSPAEGGLPEVLAGGHVMDKASVMMNGAVYRRLSMASTDVHNIELTTPTTRLLRMLSDLRRGALGEGPGGAKATELLGRGKGRGPRARAEERAGGDDDDDDDDDEPSGMGVDDSGMPEARAREEKRKSRSRPIPAAGTQEVNQIATFDNTGGLQWSFYNTRESERMGFPADCANQIRFSAWDSPKYKFALLEALDAKEKGERLLIYTNNPLTSQIVNAQLVSAGIPTLHYMSRHSQAERDEAVEAFNNPASPYTCLVTSLQLSAFGVNFHKACHRGLILELPTNLAIVLQAQGRLWRIGQKHNVRWKIVYARHTFDAYIEDRNMEKYATTLAAEGNIHPDIQEEARIICAFEIMRRQLGQGCSRYSRARTMWDEMDSAKLEKEGLFYSALADFFFKNPGKSDLVGKQNIKEIAAAWKVGMPITVEMVDEPVALPEGEGLELEGGAEAGSQGSQTQAGGTQRLTPRKATPRKQRGDRTGAMAAKAQRDGERKLY</sequence>
<feature type="region of interest" description="Disordered" evidence="2">
    <location>
        <begin position="1019"/>
        <end position="1099"/>
    </location>
</feature>
<evidence type="ECO:0000256" key="2">
    <source>
        <dbReference type="SAM" id="MobiDB-lite"/>
    </source>
</evidence>
<feature type="compositionally biased region" description="Acidic residues" evidence="2">
    <location>
        <begin position="89"/>
        <end position="100"/>
    </location>
</feature>
<comment type="caution">
    <text evidence="4">The sequence shown here is derived from an EMBL/GenBank/DDBJ whole genome shotgun (WGS) entry which is preliminary data.</text>
</comment>
<evidence type="ECO:0000259" key="3">
    <source>
        <dbReference type="PROSITE" id="PS51194"/>
    </source>
</evidence>
<dbReference type="PROSITE" id="PS51194">
    <property type="entry name" value="HELICASE_CTER"/>
    <property type="match status" value="1"/>
</dbReference>
<dbReference type="InterPro" id="IPR001650">
    <property type="entry name" value="Helicase_C-like"/>
</dbReference>
<dbReference type="GO" id="GO:0016787">
    <property type="term" value="F:hydrolase activity"/>
    <property type="evidence" value="ECO:0007669"/>
    <property type="project" value="UniProtKB-KW"/>
</dbReference>
<name>A0A9P8QLZ0_9HYPO</name>
<feature type="compositionally biased region" description="Basic residues" evidence="2">
    <location>
        <begin position="1420"/>
        <end position="1430"/>
    </location>
</feature>
<proteinExistence type="predicted"/>
<evidence type="ECO:0000313" key="4">
    <source>
        <dbReference type="EMBL" id="KAH6605463.1"/>
    </source>
</evidence>
<dbReference type="SUPFAM" id="SSF52540">
    <property type="entry name" value="P-loop containing nucleoside triphosphate hydrolases"/>
    <property type="match status" value="1"/>
</dbReference>
<feature type="compositionally biased region" description="Acidic residues" evidence="2">
    <location>
        <begin position="25"/>
        <end position="35"/>
    </location>
</feature>
<feature type="region of interest" description="Disordered" evidence="2">
    <location>
        <begin position="1398"/>
        <end position="1450"/>
    </location>
</feature>
<dbReference type="Proteomes" id="UP000827724">
    <property type="component" value="Unassembled WGS sequence"/>
</dbReference>
<feature type="region of interest" description="Disordered" evidence="2">
    <location>
        <begin position="556"/>
        <end position="579"/>
    </location>
</feature>
<keyword evidence="1" id="KW-0378">Hydrolase</keyword>
<reference evidence="4" key="1">
    <citation type="submission" date="2021-08" db="EMBL/GenBank/DDBJ databases">
        <title>Chromosome-Level Trichoderma cornu-damae using Hi-C Data.</title>
        <authorList>
            <person name="Kim C.S."/>
        </authorList>
    </citation>
    <scope>NUCLEOTIDE SEQUENCE</scope>
    <source>
        <strain evidence="4">KA19-0412C</strain>
    </source>
</reference>
<feature type="domain" description="Helicase C-terminal" evidence="3">
    <location>
        <begin position="1146"/>
        <end position="1305"/>
    </location>
</feature>
<dbReference type="OrthoDB" id="5244662at2759"/>
<feature type="compositionally biased region" description="Low complexity" evidence="2">
    <location>
        <begin position="1399"/>
        <end position="1417"/>
    </location>
</feature>
<dbReference type="SMART" id="SM00490">
    <property type="entry name" value="HELICc"/>
    <property type="match status" value="1"/>
</dbReference>
<organism evidence="4 5">
    <name type="scientific">Trichoderma cornu-damae</name>
    <dbReference type="NCBI Taxonomy" id="654480"/>
    <lineage>
        <taxon>Eukaryota</taxon>
        <taxon>Fungi</taxon>
        <taxon>Dikarya</taxon>
        <taxon>Ascomycota</taxon>
        <taxon>Pezizomycotina</taxon>
        <taxon>Sordariomycetes</taxon>
        <taxon>Hypocreomycetidae</taxon>
        <taxon>Hypocreales</taxon>
        <taxon>Hypocreaceae</taxon>
        <taxon>Trichoderma</taxon>
    </lineage>
</organism>
<dbReference type="EMBL" id="JAIWOZ010000005">
    <property type="protein sequence ID" value="KAH6605463.1"/>
    <property type="molecule type" value="Genomic_DNA"/>
</dbReference>
<dbReference type="Gene3D" id="3.40.50.300">
    <property type="entry name" value="P-loop containing nucleotide triphosphate hydrolases"/>
    <property type="match status" value="1"/>
</dbReference>
<feature type="compositionally biased region" description="Basic and acidic residues" evidence="2">
    <location>
        <begin position="1441"/>
        <end position="1450"/>
    </location>
</feature>
<feature type="compositionally biased region" description="Acidic residues" evidence="2">
    <location>
        <begin position="1053"/>
        <end position="1063"/>
    </location>
</feature>
<dbReference type="Pfam" id="PF00271">
    <property type="entry name" value="Helicase_C"/>
    <property type="match status" value="1"/>
</dbReference>
<dbReference type="InterPro" id="IPR049730">
    <property type="entry name" value="SNF2/RAD54-like_C"/>
</dbReference>
<dbReference type="PANTHER" id="PTHR10799">
    <property type="entry name" value="SNF2/RAD54 HELICASE FAMILY"/>
    <property type="match status" value="1"/>
</dbReference>
<dbReference type="InterPro" id="IPR027417">
    <property type="entry name" value="P-loop_NTPase"/>
</dbReference>
<protein>
    <recommendedName>
        <fullName evidence="3">Helicase C-terminal domain-containing protein</fullName>
    </recommendedName>
</protein>